<evidence type="ECO:0000313" key="2">
    <source>
        <dbReference type="Proteomes" id="UP000822688"/>
    </source>
</evidence>
<gene>
    <name evidence="1" type="ORF">KC19_VG237000</name>
</gene>
<dbReference type="Proteomes" id="UP000822688">
    <property type="component" value="Chromosome V"/>
</dbReference>
<accession>A0A8T0HTS9</accession>
<organism evidence="1 2">
    <name type="scientific">Ceratodon purpureus</name>
    <name type="common">Fire moss</name>
    <name type="synonym">Dicranum purpureum</name>
    <dbReference type="NCBI Taxonomy" id="3225"/>
    <lineage>
        <taxon>Eukaryota</taxon>
        <taxon>Viridiplantae</taxon>
        <taxon>Streptophyta</taxon>
        <taxon>Embryophyta</taxon>
        <taxon>Bryophyta</taxon>
        <taxon>Bryophytina</taxon>
        <taxon>Bryopsida</taxon>
        <taxon>Dicranidae</taxon>
        <taxon>Pseudoditrichales</taxon>
        <taxon>Ditrichaceae</taxon>
        <taxon>Ceratodon</taxon>
    </lineage>
</organism>
<dbReference type="EMBL" id="CM026426">
    <property type="protein sequence ID" value="KAG0574135.1"/>
    <property type="molecule type" value="Genomic_DNA"/>
</dbReference>
<protein>
    <submittedName>
        <fullName evidence="1">Uncharacterized protein</fullName>
    </submittedName>
</protein>
<proteinExistence type="predicted"/>
<evidence type="ECO:0000313" key="1">
    <source>
        <dbReference type="EMBL" id="KAG0574135.1"/>
    </source>
</evidence>
<comment type="caution">
    <text evidence="1">The sequence shown here is derived from an EMBL/GenBank/DDBJ whole genome shotgun (WGS) entry which is preliminary data.</text>
</comment>
<keyword evidence="2" id="KW-1185">Reference proteome</keyword>
<dbReference type="AlphaFoldDB" id="A0A8T0HTS9"/>
<sequence>MLCARPSHTCARTMGLEWVKDVHSHIQARLEKDALLVMSFYTCMHNIHSNLERFLYRVSRDQYILSTDGSGGIHQHHISCEFQNPGILLLTILICCCSIFYRFRLSGQTLQEEGHDHDNLDYKRREQMQPKALAESKTGADKKDSLCYH</sequence>
<name>A0A8T0HTS9_CERPU</name>
<reference evidence="1" key="1">
    <citation type="submission" date="2020-06" db="EMBL/GenBank/DDBJ databases">
        <title>WGS assembly of Ceratodon purpureus strain R40.</title>
        <authorList>
            <person name="Carey S.B."/>
            <person name="Jenkins J."/>
            <person name="Shu S."/>
            <person name="Lovell J.T."/>
            <person name="Sreedasyam A."/>
            <person name="Maumus F."/>
            <person name="Tiley G.P."/>
            <person name="Fernandez-Pozo N."/>
            <person name="Barry K."/>
            <person name="Chen C."/>
            <person name="Wang M."/>
            <person name="Lipzen A."/>
            <person name="Daum C."/>
            <person name="Saski C.A."/>
            <person name="Payton A.C."/>
            <person name="Mcbreen J.C."/>
            <person name="Conrad R.E."/>
            <person name="Kollar L.M."/>
            <person name="Olsson S."/>
            <person name="Huttunen S."/>
            <person name="Landis J.B."/>
            <person name="Wickett N.J."/>
            <person name="Johnson M.G."/>
            <person name="Rensing S.A."/>
            <person name="Grimwood J."/>
            <person name="Schmutz J."/>
            <person name="Mcdaniel S.F."/>
        </authorList>
    </citation>
    <scope>NUCLEOTIDE SEQUENCE</scope>
    <source>
        <strain evidence="1">R40</strain>
    </source>
</reference>